<keyword evidence="4" id="KW-1185">Reference proteome</keyword>
<dbReference type="RefSeq" id="WP_390320312.1">
    <property type="nucleotide sequence ID" value="NZ_JBHSPB010000021.1"/>
</dbReference>
<reference evidence="4" key="1">
    <citation type="journal article" date="2019" name="Int. J. Syst. Evol. Microbiol.">
        <title>The Global Catalogue of Microorganisms (GCM) 10K type strain sequencing project: providing services to taxonomists for standard genome sequencing and annotation.</title>
        <authorList>
            <consortium name="The Broad Institute Genomics Platform"/>
            <consortium name="The Broad Institute Genome Sequencing Center for Infectious Disease"/>
            <person name="Wu L."/>
            <person name="Ma J."/>
        </authorList>
    </citation>
    <scope>NUCLEOTIDE SEQUENCE [LARGE SCALE GENOMIC DNA]</scope>
    <source>
        <strain evidence="4">CGMCC 4.7304</strain>
    </source>
</reference>
<feature type="compositionally biased region" description="Low complexity" evidence="1">
    <location>
        <begin position="9"/>
        <end position="26"/>
    </location>
</feature>
<protein>
    <recommendedName>
        <fullName evidence="5">Integral membrane protein</fullName>
    </recommendedName>
</protein>
<feature type="region of interest" description="Disordered" evidence="1">
    <location>
        <begin position="1"/>
        <end position="26"/>
    </location>
</feature>
<dbReference type="Proteomes" id="UP001596083">
    <property type="component" value="Unassembled WGS sequence"/>
</dbReference>
<evidence type="ECO:0000256" key="1">
    <source>
        <dbReference type="SAM" id="MobiDB-lite"/>
    </source>
</evidence>
<keyword evidence="2" id="KW-0812">Transmembrane</keyword>
<dbReference type="EMBL" id="JBHSPB010000021">
    <property type="protein sequence ID" value="MFC5723892.1"/>
    <property type="molecule type" value="Genomic_DNA"/>
</dbReference>
<evidence type="ECO:0000256" key="2">
    <source>
        <dbReference type="SAM" id="Phobius"/>
    </source>
</evidence>
<accession>A0ABW0Z7S6</accession>
<feature type="transmembrane region" description="Helical" evidence="2">
    <location>
        <begin position="155"/>
        <end position="188"/>
    </location>
</feature>
<evidence type="ECO:0000313" key="3">
    <source>
        <dbReference type="EMBL" id="MFC5723892.1"/>
    </source>
</evidence>
<gene>
    <name evidence="3" type="ORF">ACFP1Z_27375</name>
</gene>
<name>A0ABW0Z7S6_9ACTN</name>
<organism evidence="3 4">
    <name type="scientific">Streptomyces gamaensis</name>
    <dbReference type="NCBI Taxonomy" id="1763542"/>
    <lineage>
        <taxon>Bacteria</taxon>
        <taxon>Bacillati</taxon>
        <taxon>Actinomycetota</taxon>
        <taxon>Actinomycetes</taxon>
        <taxon>Kitasatosporales</taxon>
        <taxon>Streptomycetaceae</taxon>
        <taxon>Streptomyces</taxon>
    </lineage>
</organism>
<sequence length="202" mass="21253">MSFGDQNNPYGQPQQPAPGYGYPQQGAAPGQPYAPYPQAQAGYHAPYGAPLAPLEMPGSAKTARVMLYVIAGLHVIIAGLCFSMVAVFKKAAEETNGETFTNRNGETVDADTIFNTSKGVVGFLAVLALVFAVLGIVLAVRYAKGGNGVRIGSIVYASFGIISGFATVAVFGLGLATLVLSILVIVFAAKQPTTQWFRRPRH</sequence>
<proteinExistence type="predicted"/>
<evidence type="ECO:0000313" key="4">
    <source>
        <dbReference type="Proteomes" id="UP001596083"/>
    </source>
</evidence>
<feature type="transmembrane region" description="Helical" evidence="2">
    <location>
        <begin position="120"/>
        <end position="143"/>
    </location>
</feature>
<keyword evidence="2" id="KW-1133">Transmembrane helix</keyword>
<evidence type="ECO:0008006" key="5">
    <source>
        <dbReference type="Google" id="ProtNLM"/>
    </source>
</evidence>
<feature type="transmembrane region" description="Helical" evidence="2">
    <location>
        <begin position="65"/>
        <end position="88"/>
    </location>
</feature>
<comment type="caution">
    <text evidence="3">The sequence shown here is derived from an EMBL/GenBank/DDBJ whole genome shotgun (WGS) entry which is preliminary data.</text>
</comment>
<keyword evidence="2" id="KW-0472">Membrane</keyword>